<dbReference type="GO" id="GO:0006094">
    <property type="term" value="P:gluconeogenesis"/>
    <property type="evidence" value="ECO:0007669"/>
    <property type="project" value="UniProtKB-KW"/>
</dbReference>
<dbReference type="FunFam" id="1.10.1390.10:FF:000001">
    <property type="entry name" value="Glucose-6-phosphate isomerase"/>
    <property type="match status" value="1"/>
</dbReference>
<comment type="pathway">
    <text evidence="1 9">Carbohydrate degradation; glycolysis; D-glyceraldehyde 3-phosphate and glycerone phosphate from D-glucose: step 2/4.</text>
</comment>
<evidence type="ECO:0000313" key="11">
    <source>
        <dbReference type="Proteomes" id="UP000593567"/>
    </source>
</evidence>
<dbReference type="EC" id="5.3.1.9" evidence="3 9"/>
<dbReference type="FunFam" id="3.40.50.10490:FF:000004">
    <property type="entry name" value="Glucose-6-phosphate isomerase"/>
    <property type="match status" value="1"/>
</dbReference>
<dbReference type="PANTHER" id="PTHR11469:SF1">
    <property type="entry name" value="GLUCOSE-6-PHOSPHATE ISOMERASE"/>
    <property type="match status" value="1"/>
</dbReference>
<keyword evidence="11" id="KW-1185">Reference proteome</keyword>
<dbReference type="InterPro" id="IPR035476">
    <property type="entry name" value="SIS_PGI_1"/>
</dbReference>
<dbReference type="InterPro" id="IPR023096">
    <property type="entry name" value="G6P_Isomerase_C"/>
</dbReference>
<evidence type="ECO:0000256" key="2">
    <source>
        <dbReference type="ARBA" id="ARBA00006604"/>
    </source>
</evidence>
<dbReference type="HAMAP" id="MF_00473">
    <property type="entry name" value="G6P_isomerase"/>
    <property type="match status" value="1"/>
</dbReference>
<reference evidence="10" key="1">
    <citation type="submission" date="2020-06" db="EMBL/GenBank/DDBJ databases">
        <title>Draft genome of Bugula neritina, a colonial animal packing powerful symbionts and potential medicines.</title>
        <authorList>
            <person name="Rayko M."/>
        </authorList>
    </citation>
    <scope>NUCLEOTIDE SEQUENCE [LARGE SCALE GENOMIC DNA]</scope>
    <source>
        <strain evidence="10">Kwan_BN1</strain>
    </source>
</reference>
<comment type="catalytic activity">
    <reaction evidence="8 9">
        <text>alpha-D-glucose 6-phosphate = beta-D-fructose 6-phosphate</text>
        <dbReference type="Rhea" id="RHEA:11816"/>
        <dbReference type="ChEBI" id="CHEBI:57634"/>
        <dbReference type="ChEBI" id="CHEBI:58225"/>
        <dbReference type="EC" id="5.3.1.9"/>
    </reaction>
</comment>
<dbReference type="UniPathway" id="UPA00109">
    <property type="reaction ID" value="UER00181"/>
</dbReference>
<accession>A0A7J7IUQ4</accession>
<evidence type="ECO:0000256" key="4">
    <source>
        <dbReference type="ARBA" id="ARBA00018388"/>
    </source>
</evidence>
<evidence type="ECO:0000256" key="7">
    <source>
        <dbReference type="ARBA" id="ARBA00023235"/>
    </source>
</evidence>
<dbReference type="InterPro" id="IPR018189">
    <property type="entry name" value="Phosphoglucose_isomerase_CS"/>
</dbReference>
<dbReference type="Gene3D" id="3.40.50.10490">
    <property type="entry name" value="Glucose-6-phosphate isomerase like protein, domain 1"/>
    <property type="match status" value="2"/>
</dbReference>
<protein>
    <recommendedName>
        <fullName evidence="4 9">Glucose-6-phosphate isomerase</fullName>
        <ecNumber evidence="3 9">5.3.1.9</ecNumber>
    </recommendedName>
</protein>
<dbReference type="GO" id="GO:0097367">
    <property type="term" value="F:carbohydrate derivative binding"/>
    <property type="evidence" value="ECO:0007669"/>
    <property type="project" value="InterPro"/>
</dbReference>
<dbReference type="InterPro" id="IPR035482">
    <property type="entry name" value="SIS_PGI_2"/>
</dbReference>
<dbReference type="Proteomes" id="UP000593567">
    <property type="component" value="Unassembled WGS sequence"/>
</dbReference>
<evidence type="ECO:0000256" key="3">
    <source>
        <dbReference type="ARBA" id="ARBA00011952"/>
    </source>
</evidence>
<dbReference type="NCBIfam" id="NF001211">
    <property type="entry name" value="PRK00179.1"/>
    <property type="match status" value="1"/>
</dbReference>
<evidence type="ECO:0000256" key="5">
    <source>
        <dbReference type="ARBA" id="ARBA00022432"/>
    </source>
</evidence>
<evidence type="ECO:0000256" key="6">
    <source>
        <dbReference type="ARBA" id="ARBA00023152"/>
    </source>
</evidence>
<dbReference type="OrthoDB" id="5831190at2759"/>
<evidence type="ECO:0000256" key="8">
    <source>
        <dbReference type="ARBA" id="ARBA00029321"/>
    </source>
</evidence>
<gene>
    <name evidence="10" type="ORF">EB796_024029</name>
</gene>
<dbReference type="Pfam" id="PF00342">
    <property type="entry name" value="PGI"/>
    <property type="match status" value="1"/>
</dbReference>
<dbReference type="GO" id="GO:0051156">
    <property type="term" value="P:glucose 6-phosphate metabolic process"/>
    <property type="evidence" value="ECO:0007669"/>
    <property type="project" value="TreeGrafter"/>
</dbReference>
<dbReference type="EMBL" id="VXIV02003369">
    <property type="protein sequence ID" value="KAF6017662.1"/>
    <property type="molecule type" value="Genomic_DNA"/>
</dbReference>
<proteinExistence type="inferred from homology"/>
<dbReference type="GO" id="GO:0005829">
    <property type="term" value="C:cytosol"/>
    <property type="evidence" value="ECO:0007669"/>
    <property type="project" value="TreeGrafter"/>
</dbReference>
<evidence type="ECO:0000256" key="9">
    <source>
        <dbReference type="RuleBase" id="RU000612"/>
    </source>
</evidence>
<dbReference type="PROSITE" id="PS00174">
    <property type="entry name" value="P_GLUCOSE_ISOMERASE_2"/>
    <property type="match status" value="1"/>
</dbReference>
<evidence type="ECO:0000256" key="1">
    <source>
        <dbReference type="ARBA" id="ARBA00004926"/>
    </source>
</evidence>
<dbReference type="GO" id="GO:0006096">
    <property type="term" value="P:glycolytic process"/>
    <property type="evidence" value="ECO:0007669"/>
    <property type="project" value="UniProtKB-UniPathway"/>
</dbReference>
<organism evidence="10 11">
    <name type="scientific">Bugula neritina</name>
    <name type="common">Brown bryozoan</name>
    <name type="synonym">Sertularia neritina</name>
    <dbReference type="NCBI Taxonomy" id="10212"/>
    <lineage>
        <taxon>Eukaryota</taxon>
        <taxon>Metazoa</taxon>
        <taxon>Spiralia</taxon>
        <taxon>Lophotrochozoa</taxon>
        <taxon>Bryozoa</taxon>
        <taxon>Gymnolaemata</taxon>
        <taxon>Cheilostomatida</taxon>
        <taxon>Flustrina</taxon>
        <taxon>Buguloidea</taxon>
        <taxon>Bugulidae</taxon>
        <taxon>Bugula</taxon>
    </lineage>
</organism>
<dbReference type="AlphaFoldDB" id="A0A7J7IUQ4"/>
<dbReference type="CDD" id="cd05016">
    <property type="entry name" value="SIS_PGI_2"/>
    <property type="match status" value="1"/>
</dbReference>
<dbReference type="Gene3D" id="1.10.1390.10">
    <property type="match status" value="1"/>
</dbReference>
<comment type="similarity">
    <text evidence="2 9">Belongs to the GPI family.</text>
</comment>
<name>A0A7J7IUQ4_BUGNE</name>
<keyword evidence="5 9" id="KW-0312">Gluconeogenesis</keyword>
<evidence type="ECO:0000313" key="10">
    <source>
        <dbReference type="EMBL" id="KAF6017662.1"/>
    </source>
</evidence>
<keyword evidence="7 9" id="KW-0413">Isomerase</keyword>
<dbReference type="PANTHER" id="PTHR11469">
    <property type="entry name" value="GLUCOSE-6-PHOSPHATE ISOMERASE"/>
    <property type="match status" value="1"/>
</dbReference>
<dbReference type="GO" id="GO:0004347">
    <property type="term" value="F:glucose-6-phosphate isomerase activity"/>
    <property type="evidence" value="ECO:0007669"/>
    <property type="project" value="UniProtKB-EC"/>
</dbReference>
<dbReference type="SUPFAM" id="SSF53697">
    <property type="entry name" value="SIS domain"/>
    <property type="match status" value="1"/>
</dbReference>
<dbReference type="PROSITE" id="PS00765">
    <property type="entry name" value="P_GLUCOSE_ISOMERASE_1"/>
    <property type="match status" value="1"/>
</dbReference>
<dbReference type="GO" id="GO:0048029">
    <property type="term" value="F:monosaccharide binding"/>
    <property type="evidence" value="ECO:0007669"/>
    <property type="project" value="TreeGrafter"/>
</dbReference>
<dbReference type="PRINTS" id="PR00662">
    <property type="entry name" value="G6PISOMERASE"/>
</dbReference>
<sequence>MIMAGVKLSEDPAFLNLKEYFNTHGKFLNMRQMFADDELRFEKLSMCLKTPEGDLLIDYSKNLINDTVLDLLIQLAEARDVPGMASKMFSGEKINFSEERAVLHTALRNRSNKPVMVDGKNVMPEVNKVLEQMRKFSTAVRSGEWKGHTGKSITDVVNIGIGGSDLGPHMVTEALKPYSHGAPNLHFVSNIDGTHLAETLKKLDPHTTLFIVASKTFTTQETITNATTAKEWLLKSLREASAVSKHFVALSTNATKVSEFGINTDNMFVFWDWVGGRYSLWSAVGLSIAIGIGMDNFEKLLDGGHWMDQHFTTANPKENVPMLLALLGVWYGNFFGAETHALLPYDQYLHKFAAYFQQGDMESNGKFVTRDGSEVEYATGPIVWGEPGTNGQHAFYQLIHQGTRMIPCDFLVPVHSHNPISGGTHHQILLANFVAQTEALMVGKTCQEVRKELKASQMAEETISKILPHKVFKGNRPTTSIVFPKLTPFILGCLLSMYEMKIFTQGVIWNINSFDQWGVELGKQLAKVVLPELQAPGKVTSHDNSTNGLINFLKEKQN</sequence>
<dbReference type="PROSITE" id="PS51463">
    <property type="entry name" value="P_GLUCOSE_ISOMERASE_3"/>
    <property type="match status" value="1"/>
</dbReference>
<keyword evidence="6 9" id="KW-0324">Glycolysis</keyword>
<dbReference type="InterPro" id="IPR046348">
    <property type="entry name" value="SIS_dom_sf"/>
</dbReference>
<dbReference type="CDD" id="cd05015">
    <property type="entry name" value="SIS_PGI_1"/>
    <property type="match status" value="1"/>
</dbReference>
<comment type="caution">
    <text evidence="10">The sequence shown here is derived from an EMBL/GenBank/DDBJ whole genome shotgun (WGS) entry which is preliminary data.</text>
</comment>
<dbReference type="InterPro" id="IPR001672">
    <property type="entry name" value="G6P_Isomerase"/>
</dbReference>